<feature type="region of interest" description="Disordered" evidence="1">
    <location>
        <begin position="1"/>
        <end position="31"/>
    </location>
</feature>
<protein>
    <submittedName>
        <fullName evidence="2">Uncharacterized protein</fullName>
    </submittedName>
</protein>
<dbReference type="AlphaFoldDB" id="A0A1Y3BPY3"/>
<reference evidence="2 3" key="1">
    <citation type="submission" date="2017-03" db="EMBL/GenBank/DDBJ databases">
        <title>Genome Survey of Euroglyphus maynei.</title>
        <authorList>
            <person name="Arlian L.G."/>
            <person name="Morgan M.S."/>
            <person name="Rider S.D."/>
        </authorList>
    </citation>
    <scope>NUCLEOTIDE SEQUENCE [LARGE SCALE GENOMIC DNA]</scope>
    <source>
        <strain evidence="2">Arlian Lab</strain>
        <tissue evidence="2">Whole body</tissue>
    </source>
</reference>
<name>A0A1Y3BPY3_EURMA</name>
<accession>A0A1Y3BPY3</accession>
<keyword evidence="3" id="KW-1185">Reference proteome</keyword>
<proteinExistence type="predicted"/>
<organism evidence="2 3">
    <name type="scientific">Euroglyphus maynei</name>
    <name type="common">Mayne's house dust mite</name>
    <dbReference type="NCBI Taxonomy" id="6958"/>
    <lineage>
        <taxon>Eukaryota</taxon>
        <taxon>Metazoa</taxon>
        <taxon>Ecdysozoa</taxon>
        <taxon>Arthropoda</taxon>
        <taxon>Chelicerata</taxon>
        <taxon>Arachnida</taxon>
        <taxon>Acari</taxon>
        <taxon>Acariformes</taxon>
        <taxon>Sarcoptiformes</taxon>
        <taxon>Astigmata</taxon>
        <taxon>Psoroptidia</taxon>
        <taxon>Analgoidea</taxon>
        <taxon>Pyroglyphidae</taxon>
        <taxon>Pyroglyphinae</taxon>
        <taxon>Euroglyphus</taxon>
    </lineage>
</organism>
<evidence type="ECO:0000313" key="3">
    <source>
        <dbReference type="Proteomes" id="UP000194236"/>
    </source>
</evidence>
<evidence type="ECO:0000256" key="1">
    <source>
        <dbReference type="SAM" id="MobiDB-lite"/>
    </source>
</evidence>
<dbReference type="Proteomes" id="UP000194236">
    <property type="component" value="Unassembled WGS sequence"/>
</dbReference>
<sequence length="44" mass="4787">MKRRTEILRGSTGPFWSRPGRRELTDSADGIPAGVFTLNAGQLA</sequence>
<evidence type="ECO:0000313" key="2">
    <source>
        <dbReference type="EMBL" id="OTF82008.1"/>
    </source>
</evidence>
<dbReference type="EMBL" id="MUJZ01010713">
    <property type="protein sequence ID" value="OTF82008.1"/>
    <property type="molecule type" value="Genomic_DNA"/>
</dbReference>
<gene>
    <name evidence="2" type="ORF">BLA29_015171</name>
</gene>
<comment type="caution">
    <text evidence="2">The sequence shown here is derived from an EMBL/GenBank/DDBJ whole genome shotgun (WGS) entry which is preliminary data.</text>
</comment>